<evidence type="ECO:0000256" key="5">
    <source>
        <dbReference type="RuleBase" id="RU363050"/>
    </source>
</evidence>
<evidence type="ECO:0000259" key="7">
    <source>
        <dbReference type="Pfam" id="PF17681"/>
    </source>
</evidence>
<gene>
    <name evidence="8" type="ORF">CDAUBV1_LOCUS15350</name>
</gene>
<comment type="similarity">
    <text evidence="1 5">Belongs to the TUBGCP family.</text>
</comment>
<keyword evidence="2 5" id="KW-0963">Cytoplasm</keyword>
<feature type="domain" description="Gamma tubulin complex component protein N-terminal" evidence="7">
    <location>
        <begin position="96"/>
        <end position="477"/>
    </location>
</feature>
<dbReference type="GO" id="GO:0051225">
    <property type="term" value="P:spindle assembly"/>
    <property type="evidence" value="ECO:0007669"/>
    <property type="project" value="TreeGrafter"/>
</dbReference>
<dbReference type="Pfam" id="PF17681">
    <property type="entry name" value="GCP_N_terminal"/>
    <property type="match status" value="1"/>
</dbReference>
<dbReference type="InterPro" id="IPR007259">
    <property type="entry name" value="GCP"/>
</dbReference>
<dbReference type="GO" id="GO:0051321">
    <property type="term" value="P:meiotic cell cycle"/>
    <property type="evidence" value="ECO:0007669"/>
    <property type="project" value="TreeGrafter"/>
</dbReference>
<dbReference type="GO" id="GO:0000922">
    <property type="term" value="C:spindle pole"/>
    <property type="evidence" value="ECO:0007669"/>
    <property type="project" value="InterPro"/>
</dbReference>
<dbReference type="PANTHER" id="PTHR19302">
    <property type="entry name" value="GAMMA TUBULIN COMPLEX PROTEIN"/>
    <property type="match status" value="1"/>
</dbReference>
<evidence type="ECO:0000259" key="6">
    <source>
        <dbReference type="Pfam" id="PF04130"/>
    </source>
</evidence>
<reference evidence="8" key="1">
    <citation type="submission" date="2024-06" db="EMBL/GenBank/DDBJ databases">
        <authorList>
            <person name="Liu X."/>
            <person name="Lenzi L."/>
            <person name="Haldenby T S."/>
            <person name="Uol C."/>
        </authorList>
    </citation>
    <scope>NUCLEOTIDE SEQUENCE</scope>
</reference>
<keyword evidence="4 5" id="KW-0206">Cytoskeleton</keyword>
<keyword evidence="3 5" id="KW-0493">Microtubule</keyword>
<dbReference type="Pfam" id="PF04130">
    <property type="entry name" value="GCP_C_terminal"/>
    <property type="match status" value="1"/>
</dbReference>
<dbReference type="GO" id="GO:0043015">
    <property type="term" value="F:gamma-tubulin binding"/>
    <property type="evidence" value="ECO:0007669"/>
    <property type="project" value="InterPro"/>
</dbReference>
<organism evidence="8 9">
    <name type="scientific">Calicophoron daubneyi</name>
    <name type="common">Rumen fluke</name>
    <name type="synonym">Paramphistomum daubneyi</name>
    <dbReference type="NCBI Taxonomy" id="300641"/>
    <lineage>
        <taxon>Eukaryota</taxon>
        <taxon>Metazoa</taxon>
        <taxon>Spiralia</taxon>
        <taxon>Lophotrochozoa</taxon>
        <taxon>Platyhelminthes</taxon>
        <taxon>Trematoda</taxon>
        <taxon>Digenea</taxon>
        <taxon>Plagiorchiida</taxon>
        <taxon>Pronocephalata</taxon>
        <taxon>Paramphistomoidea</taxon>
        <taxon>Paramphistomidae</taxon>
        <taxon>Calicophoron</taxon>
    </lineage>
</organism>
<dbReference type="InterPro" id="IPR042241">
    <property type="entry name" value="GCP_C_sf"/>
</dbReference>
<dbReference type="GO" id="GO:0007020">
    <property type="term" value="P:microtubule nucleation"/>
    <property type="evidence" value="ECO:0007669"/>
    <property type="project" value="InterPro"/>
</dbReference>
<feature type="domain" description="Gamma tubulin complex component C-terminal" evidence="6">
    <location>
        <begin position="492"/>
        <end position="786"/>
    </location>
</feature>
<dbReference type="GO" id="GO:0051011">
    <property type="term" value="F:microtubule minus-end binding"/>
    <property type="evidence" value="ECO:0007669"/>
    <property type="project" value="TreeGrafter"/>
</dbReference>
<comment type="subcellular location">
    <subcellularLocation>
        <location evidence="5">Cytoplasm</location>
        <location evidence="5">Cytoskeleton</location>
        <location evidence="5">Microtubule organizing center</location>
    </subcellularLocation>
</comment>
<dbReference type="GO" id="GO:0000278">
    <property type="term" value="P:mitotic cell cycle"/>
    <property type="evidence" value="ECO:0007669"/>
    <property type="project" value="TreeGrafter"/>
</dbReference>
<evidence type="ECO:0000313" key="9">
    <source>
        <dbReference type="Proteomes" id="UP001497525"/>
    </source>
</evidence>
<sequence length="810" mass="92222">MPTSFDIVHGRSGWHELPCHWDSHLSENQSKSFEEVCYASRIEYGFSDKFVSEQLQPEYWWGKNCSPISAGCFRDIWLKYAQNEEERVEVTEYQIIREVIWALSGASSSFIYEAVRYPDKLLKNYFIPTGKISVSTLTHQSLDAVLHAFARCCSNGLLIRTFIEYTTKKDDLHPCLLAFSDCLNVFIAQVDRFSQEMQLLSRGPGSFTLMDLYLRVLPWSRRIGVVAGMLMQLTAGEFCNVSLDCTFITLLDMLFYMVTAYNDCIADEFLASTLQTMFFRTFYPFMYSTAQLLSGSSSVVDYLNCLFVQTNPEVKPTDPDFWDRAFTCHSKVDLSRIPKVFHPVMHELLDCLKALCILMTISNRIPGLLALDSIKVTPEDINQFLGILTRPSGCMQSSGFQKQRHSFLLDSVQTTDELFEAIQTGIITSTRPTEKQTETVVSNAYTKDMLLSLQSKLQSFIQKRCVDINQRLVRVLLSPYCITTACPNLGNALAAIGAIYLFGAGDRMNDFARDLFAYIRSSESWMHDYLGLTLRLRSQFDCPSADSSPIPRYLLDERGAFSFIPSRALADQSELQLHGGVMEQIDSLSLFYTAEWPVNIVVDEKAITVYNGVFSFLLKVKFMKYCLETLSYSTVQWLQTANPDVHHRVLLFRMKMLFVFTSLHDFLAHRVEGLRINFIQHWNLQDITTTFVDRRNQFPGDLNHLKSTHSSLLSALQSVCLLTEPCSMLRKEIDNLCQMALAFQSVWLGHPGGQGRYASEVDSQLTHLSNTFGDHVKFLATLLSHSVRLSNAKRLLPLAEAFYIAASFCR</sequence>
<dbReference type="Proteomes" id="UP001497525">
    <property type="component" value="Unassembled WGS sequence"/>
</dbReference>
<dbReference type="GO" id="GO:0031122">
    <property type="term" value="P:cytoplasmic microtubule organization"/>
    <property type="evidence" value="ECO:0007669"/>
    <property type="project" value="TreeGrafter"/>
</dbReference>
<dbReference type="Gene3D" id="1.20.120.1900">
    <property type="entry name" value="Gamma-tubulin complex, C-terminal domain"/>
    <property type="match status" value="1"/>
</dbReference>
<dbReference type="PANTHER" id="PTHR19302:SF33">
    <property type="entry name" value="GAMMA-TUBULIN COMPLEX COMPONENT 5"/>
    <property type="match status" value="1"/>
</dbReference>
<protein>
    <recommendedName>
        <fullName evidence="5">Gamma-tubulin complex component</fullName>
    </recommendedName>
</protein>
<dbReference type="InterPro" id="IPR041470">
    <property type="entry name" value="GCP_N"/>
</dbReference>
<evidence type="ECO:0000313" key="8">
    <source>
        <dbReference type="EMBL" id="CAL5140173.1"/>
    </source>
</evidence>
<evidence type="ECO:0000256" key="2">
    <source>
        <dbReference type="ARBA" id="ARBA00022490"/>
    </source>
</evidence>
<proteinExistence type="inferred from homology"/>
<dbReference type="EMBL" id="CAXLJL010000711">
    <property type="protein sequence ID" value="CAL5140173.1"/>
    <property type="molecule type" value="Genomic_DNA"/>
</dbReference>
<dbReference type="GO" id="GO:0005874">
    <property type="term" value="C:microtubule"/>
    <property type="evidence" value="ECO:0007669"/>
    <property type="project" value="UniProtKB-KW"/>
</dbReference>
<evidence type="ECO:0000256" key="4">
    <source>
        <dbReference type="ARBA" id="ARBA00023212"/>
    </source>
</evidence>
<comment type="caution">
    <text evidence="8">The sequence shown here is derived from an EMBL/GenBank/DDBJ whole genome shotgun (WGS) entry which is preliminary data.</text>
</comment>
<evidence type="ECO:0000256" key="1">
    <source>
        <dbReference type="ARBA" id="ARBA00010337"/>
    </source>
</evidence>
<accession>A0AAV2TRZ5</accession>
<dbReference type="AlphaFoldDB" id="A0AAV2TRZ5"/>
<dbReference type="GO" id="GO:0000930">
    <property type="term" value="C:gamma-tubulin complex"/>
    <property type="evidence" value="ECO:0007669"/>
    <property type="project" value="TreeGrafter"/>
</dbReference>
<evidence type="ECO:0000256" key="3">
    <source>
        <dbReference type="ARBA" id="ARBA00022701"/>
    </source>
</evidence>
<name>A0AAV2TRZ5_CALDB</name>
<dbReference type="InterPro" id="IPR040457">
    <property type="entry name" value="GCP_C"/>
</dbReference>